<evidence type="ECO:0000313" key="4">
    <source>
        <dbReference type="EMBL" id="RWU85726.1"/>
    </source>
</evidence>
<keyword evidence="2" id="KW-0812">Transmembrane</keyword>
<dbReference type="InterPro" id="IPR011990">
    <property type="entry name" value="TPR-like_helical_dom_sf"/>
</dbReference>
<feature type="transmembrane region" description="Helical" evidence="2">
    <location>
        <begin position="12"/>
        <end position="37"/>
    </location>
</feature>
<feature type="region of interest" description="Disordered" evidence="1">
    <location>
        <begin position="290"/>
        <end position="326"/>
    </location>
</feature>
<dbReference type="Gene3D" id="3.10.350.10">
    <property type="entry name" value="LysM domain"/>
    <property type="match status" value="1"/>
</dbReference>
<dbReference type="InterPro" id="IPR036779">
    <property type="entry name" value="LysM_dom_sf"/>
</dbReference>
<dbReference type="RefSeq" id="WP_128276771.1">
    <property type="nucleotide sequence ID" value="NZ_PIPF01000001.1"/>
</dbReference>
<sequence>MTRAAQRSRASVLARGLLSLLGIVLIVVGLPVALVVLGGNPLPSEVPQIQEVIDALTRPDDGTLLIGIITVVGWLVWASLTLSFVVEIPAAIRGVPAPRLPGLSWQQGRAAAMTGAVLAMVALGTATATPASAATAAPTSSPASTSAAVTTVTHAAHDAATAAMTPDGASDVVVAGGEGRVVTVQSGDTLWDIAERELGDGDRYPELVRASADLVQPDGGVLTSADDIHPGWRVMVPVAAQATATPEAPATDGAVVSDIDHEVSGIGTGPVVLPDHQGAAPAPAPVVAADTSADPARDRARPAPVVAPGEGPVASSSSEARSQGLLADRGGPSATLGLGLLGGAGALALVEARRRRQRRTRPPGWRVVVPTGAAARAEQWLRATTDVAGHADLDAVLTMLAERCGATLPALRAARLGAREIEVYVVEEHLELPAPWVGAGGGTWVLDRRLIGAPTSRRTVWPALVTIGEDDAGARIYLNLDEIGALELAGRPDETLAVLAALAVDLGTSDTGLTAVTVVGPLGDLVQAIDDPRVRHVADPGEVLERLTSQRPGGVEVLLVGTDLTGAQTQQLRGLVEASAGSLTVVTTSRGVSDWSLTVRSDRGSLAAVLAPVGMAVRPTSLAGPGYDDLLEVLRTPTREHVPGPEWTAGSSADALTAQTVPRRRVPSSEVDEATTNISQLRTDRAAHVRVLGRPQVAGTGTPPPDAGRATELAALLALHPGSDAPGAAGALGVTEDALTWAAHQVDRWLGTGAGVSVQSGRYSLTGVLLDWQQLRTLVGAALAGADSGNLRAALTLVSGTPFDGVAPGTYGWAAVDRAEMCAAVADIAHELAQRHLRAGEPEAASWAARKGLLAEPLSEMLWRDQLHASWQAEDEERVRDAVARSRETLGDLGSLEDDTTFVLSRSPQR</sequence>
<dbReference type="InterPro" id="IPR052196">
    <property type="entry name" value="Bact_Kbp"/>
</dbReference>
<dbReference type="EMBL" id="PIPF01000001">
    <property type="protein sequence ID" value="RWU85726.1"/>
    <property type="molecule type" value="Genomic_DNA"/>
</dbReference>
<protein>
    <recommendedName>
        <fullName evidence="3">Bacterial transcriptional activator domain-containing protein</fullName>
    </recommendedName>
</protein>
<dbReference type="PANTHER" id="PTHR34700:SF4">
    <property type="entry name" value="PHAGE-LIKE ELEMENT PBSX PROTEIN XKDP"/>
    <property type="match status" value="1"/>
</dbReference>
<proteinExistence type="predicted"/>
<dbReference type="Gene3D" id="1.25.40.10">
    <property type="entry name" value="Tetratricopeptide repeat domain"/>
    <property type="match status" value="1"/>
</dbReference>
<evidence type="ECO:0000313" key="5">
    <source>
        <dbReference type="Proteomes" id="UP000288711"/>
    </source>
</evidence>
<evidence type="ECO:0000259" key="3">
    <source>
        <dbReference type="SMART" id="SM01043"/>
    </source>
</evidence>
<dbReference type="SMART" id="SM01043">
    <property type="entry name" value="BTAD"/>
    <property type="match status" value="1"/>
</dbReference>
<feature type="compositionally biased region" description="Low complexity" evidence="1">
    <location>
        <begin position="302"/>
        <end position="314"/>
    </location>
</feature>
<dbReference type="Proteomes" id="UP000288711">
    <property type="component" value="Unassembled WGS sequence"/>
</dbReference>
<feature type="transmembrane region" description="Helical" evidence="2">
    <location>
        <begin position="64"/>
        <end position="89"/>
    </location>
</feature>
<dbReference type="AlphaFoldDB" id="A0A444BBF3"/>
<dbReference type="CDD" id="cd00118">
    <property type="entry name" value="LysM"/>
    <property type="match status" value="1"/>
</dbReference>
<keyword evidence="5" id="KW-1185">Reference proteome</keyword>
<organism evidence="4 5">
    <name type="scientific">Janibacter hoylei PVAS-1</name>
    <dbReference type="NCBI Taxonomy" id="1210046"/>
    <lineage>
        <taxon>Bacteria</taxon>
        <taxon>Bacillati</taxon>
        <taxon>Actinomycetota</taxon>
        <taxon>Actinomycetes</taxon>
        <taxon>Micrococcales</taxon>
        <taxon>Intrasporangiaceae</taxon>
        <taxon>Janibacter</taxon>
    </lineage>
</organism>
<keyword evidence="2" id="KW-1133">Transmembrane helix</keyword>
<keyword evidence="2" id="KW-0472">Membrane</keyword>
<evidence type="ECO:0000256" key="2">
    <source>
        <dbReference type="SAM" id="Phobius"/>
    </source>
</evidence>
<reference evidence="4 5" key="1">
    <citation type="journal article" date="2009" name="Int. J. Syst. Evol. Microbiol.">
        <title>Janibacter hoylei sp. nov., Bacillus isronensis sp. nov. and Bacillus aryabhattai sp. nov., isolated from cryotubes used for collecting air from the upper atmosphere.</title>
        <authorList>
            <person name="Shivaji S."/>
            <person name="Chaturvedi P."/>
            <person name="Begum Z."/>
            <person name="Pindi P.K."/>
            <person name="Manorama R."/>
            <person name="Padmanaban D.A."/>
            <person name="Shouche Y.S."/>
            <person name="Pawar S."/>
            <person name="Vaishampayan P."/>
            <person name="Dutt C.B."/>
            <person name="Datta G.N."/>
            <person name="Manchanda R.K."/>
            <person name="Rao U.R."/>
            <person name="Bhargava P.M."/>
            <person name="Narlikar J.V."/>
        </authorList>
    </citation>
    <scope>NUCLEOTIDE SEQUENCE [LARGE SCALE GENOMIC DNA]</scope>
    <source>
        <strain evidence="4 5">PVAS-1</strain>
    </source>
</reference>
<accession>A0A444BBF3</accession>
<dbReference type="PANTHER" id="PTHR34700">
    <property type="entry name" value="POTASSIUM BINDING PROTEIN KBP"/>
    <property type="match status" value="1"/>
</dbReference>
<comment type="caution">
    <text evidence="4">The sequence shown here is derived from an EMBL/GenBank/DDBJ whole genome shotgun (WGS) entry which is preliminary data.</text>
</comment>
<evidence type="ECO:0000256" key="1">
    <source>
        <dbReference type="SAM" id="MobiDB-lite"/>
    </source>
</evidence>
<feature type="transmembrane region" description="Helical" evidence="2">
    <location>
        <begin position="110"/>
        <end position="131"/>
    </location>
</feature>
<feature type="domain" description="Bacterial transcriptional activator" evidence="3">
    <location>
        <begin position="770"/>
        <end position="901"/>
    </location>
</feature>
<name>A0A444BBF3_9MICO</name>
<gene>
    <name evidence="4" type="ORF">CWN80_01810</name>
</gene>
<dbReference type="InterPro" id="IPR018392">
    <property type="entry name" value="LysM"/>
</dbReference>
<dbReference type="InterPro" id="IPR005158">
    <property type="entry name" value="BTAD"/>
</dbReference>